<proteinExistence type="predicted"/>
<dbReference type="Proteomes" id="UP000186922">
    <property type="component" value="Unassembled WGS sequence"/>
</dbReference>
<protein>
    <submittedName>
        <fullName evidence="2">Uncharacterized protein</fullName>
    </submittedName>
</protein>
<accession>A0A1D1VHM0</accession>
<evidence type="ECO:0000313" key="3">
    <source>
        <dbReference type="Proteomes" id="UP000186922"/>
    </source>
</evidence>
<gene>
    <name evidence="2" type="primary">RvY_11872-1</name>
    <name evidence="2" type="synonym">RvY_11872.1</name>
    <name evidence="2" type="ORF">RvY_11872</name>
</gene>
<name>A0A1D1VHM0_RAMVA</name>
<comment type="caution">
    <text evidence="2">The sequence shown here is derived from an EMBL/GenBank/DDBJ whole genome shotgun (WGS) entry which is preliminary data.</text>
</comment>
<dbReference type="EMBL" id="BDGG01000007">
    <property type="protein sequence ID" value="GAV01110.1"/>
    <property type="molecule type" value="Genomic_DNA"/>
</dbReference>
<keyword evidence="3" id="KW-1185">Reference proteome</keyword>
<evidence type="ECO:0000256" key="1">
    <source>
        <dbReference type="SAM" id="MobiDB-lite"/>
    </source>
</evidence>
<feature type="region of interest" description="Disordered" evidence="1">
    <location>
        <begin position="1"/>
        <end position="25"/>
    </location>
</feature>
<dbReference type="AlphaFoldDB" id="A0A1D1VHM0"/>
<evidence type="ECO:0000313" key="2">
    <source>
        <dbReference type="EMBL" id="GAV01110.1"/>
    </source>
</evidence>
<sequence>MAGSPLMEQNFRRPQHRLDRKGTDLPGSGTLSVEVFGFGTRVTQFVRQSTMTRAGAFVGLPTY</sequence>
<reference evidence="2 3" key="1">
    <citation type="journal article" date="2016" name="Nat. Commun.">
        <title>Extremotolerant tardigrade genome and improved radiotolerance of human cultured cells by tardigrade-unique protein.</title>
        <authorList>
            <person name="Hashimoto T."/>
            <person name="Horikawa D.D."/>
            <person name="Saito Y."/>
            <person name="Kuwahara H."/>
            <person name="Kozuka-Hata H."/>
            <person name="Shin-I T."/>
            <person name="Minakuchi Y."/>
            <person name="Ohishi K."/>
            <person name="Motoyama A."/>
            <person name="Aizu T."/>
            <person name="Enomoto A."/>
            <person name="Kondo K."/>
            <person name="Tanaka S."/>
            <person name="Hara Y."/>
            <person name="Koshikawa S."/>
            <person name="Sagara H."/>
            <person name="Miura T."/>
            <person name="Yokobori S."/>
            <person name="Miyagawa K."/>
            <person name="Suzuki Y."/>
            <person name="Kubo T."/>
            <person name="Oyama M."/>
            <person name="Kohara Y."/>
            <person name="Fujiyama A."/>
            <person name="Arakawa K."/>
            <person name="Katayama T."/>
            <person name="Toyoda A."/>
            <person name="Kunieda T."/>
        </authorList>
    </citation>
    <scope>NUCLEOTIDE SEQUENCE [LARGE SCALE GENOMIC DNA]</scope>
    <source>
        <strain evidence="2 3">YOKOZUNA-1</strain>
    </source>
</reference>
<organism evidence="2 3">
    <name type="scientific">Ramazzottius varieornatus</name>
    <name type="common">Water bear</name>
    <name type="synonym">Tardigrade</name>
    <dbReference type="NCBI Taxonomy" id="947166"/>
    <lineage>
        <taxon>Eukaryota</taxon>
        <taxon>Metazoa</taxon>
        <taxon>Ecdysozoa</taxon>
        <taxon>Tardigrada</taxon>
        <taxon>Eutardigrada</taxon>
        <taxon>Parachela</taxon>
        <taxon>Hypsibioidea</taxon>
        <taxon>Ramazzottiidae</taxon>
        <taxon>Ramazzottius</taxon>
    </lineage>
</organism>